<proteinExistence type="predicted"/>
<feature type="compositionally biased region" description="Basic and acidic residues" evidence="1">
    <location>
        <begin position="179"/>
        <end position="198"/>
    </location>
</feature>
<feature type="compositionally biased region" description="Basic and acidic residues" evidence="1">
    <location>
        <begin position="313"/>
        <end position="330"/>
    </location>
</feature>
<feature type="compositionally biased region" description="Basic and acidic residues" evidence="1">
    <location>
        <begin position="71"/>
        <end position="85"/>
    </location>
</feature>
<dbReference type="AlphaFoldDB" id="A0A4P9W466"/>
<name>A0A4P9W466_9FUNG</name>
<reference evidence="3" key="1">
    <citation type="journal article" date="2018" name="Nat. Microbiol.">
        <title>Leveraging single-cell genomics to expand the fungal tree of life.</title>
        <authorList>
            <person name="Ahrendt S.R."/>
            <person name="Quandt C.A."/>
            <person name="Ciobanu D."/>
            <person name="Clum A."/>
            <person name="Salamov A."/>
            <person name="Andreopoulos B."/>
            <person name="Cheng J.F."/>
            <person name="Woyke T."/>
            <person name="Pelin A."/>
            <person name="Henrissat B."/>
            <person name="Reynolds N.K."/>
            <person name="Benny G.L."/>
            <person name="Smith M.E."/>
            <person name="James T.Y."/>
            <person name="Grigoriev I.V."/>
        </authorList>
    </citation>
    <scope>NUCLEOTIDE SEQUENCE [LARGE SCALE GENOMIC DNA]</scope>
</reference>
<accession>A0A4P9W466</accession>
<dbReference type="Proteomes" id="UP000269721">
    <property type="component" value="Unassembled WGS sequence"/>
</dbReference>
<protein>
    <submittedName>
        <fullName evidence="2">Uncharacterized protein</fullName>
    </submittedName>
</protein>
<feature type="region of interest" description="Disordered" evidence="1">
    <location>
        <begin position="1"/>
        <end position="218"/>
    </location>
</feature>
<gene>
    <name evidence="2" type="ORF">BDK51DRAFT_53017</name>
</gene>
<evidence type="ECO:0000313" key="2">
    <source>
        <dbReference type="EMBL" id="RKO86672.1"/>
    </source>
</evidence>
<evidence type="ECO:0000256" key="1">
    <source>
        <dbReference type="SAM" id="MobiDB-lite"/>
    </source>
</evidence>
<sequence>MPNKVHRRVLNPAAKLPPPKRYIYLPVEQPWPPATLPPSPSASNARLPSKSEEPSASRDLSPPPPAPLEPEPSRDRGDPCGDSPREQSPSAPAPAPAPAPASRPFAIPAKKRKRTAAEPLRCEDASDAPRAPADPSLIVSARFPPASHPARAAEAVSDLPSAKRKSRKQDVLVSSSSEGEGRSAARRKSGDTEKRLADGDGLSCSRNSGRNSESTDGEKLYVEKASDYDVARCCPNGLGPRVDCSTRDGRTKFLGSKGVGSRRVLIHGASYGFINPARLTLFYRPKYRPSDAAQTAHRARPSLTVVPSKPRCSSRDRTEPPPENDAHFISDDCTSARAESKADTFSSTRDSDAPRSSSAKRSHRAADDAASRRDRRHRSRCALRPCVDAVTVVRSEVELYLPCE</sequence>
<feature type="compositionally biased region" description="Polar residues" evidence="1">
    <location>
        <begin position="204"/>
        <end position="214"/>
    </location>
</feature>
<keyword evidence="3" id="KW-1185">Reference proteome</keyword>
<feature type="region of interest" description="Disordered" evidence="1">
    <location>
        <begin position="292"/>
        <end position="378"/>
    </location>
</feature>
<feature type="compositionally biased region" description="Pro residues" evidence="1">
    <location>
        <begin position="61"/>
        <end position="70"/>
    </location>
</feature>
<feature type="compositionally biased region" description="Pro residues" evidence="1">
    <location>
        <begin position="91"/>
        <end position="101"/>
    </location>
</feature>
<dbReference type="EMBL" id="KZ998000">
    <property type="protein sequence ID" value="RKO86672.1"/>
    <property type="molecule type" value="Genomic_DNA"/>
</dbReference>
<feature type="compositionally biased region" description="Pro residues" evidence="1">
    <location>
        <begin position="29"/>
        <end position="40"/>
    </location>
</feature>
<organism evidence="2 3">
    <name type="scientific">Blyttiomyces helicus</name>
    <dbReference type="NCBI Taxonomy" id="388810"/>
    <lineage>
        <taxon>Eukaryota</taxon>
        <taxon>Fungi</taxon>
        <taxon>Fungi incertae sedis</taxon>
        <taxon>Chytridiomycota</taxon>
        <taxon>Chytridiomycota incertae sedis</taxon>
        <taxon>Chytridiomycetes</taxon>
        <taxon>Chytridiomycetes incertae sedis</taxon>
        <taxon>Blyttiomyces</taxon>
    </lineage>
</organism>
<evidence type="ECO:0000313" key="3">
    <source>
        <dbReference type="Proteomes" id="UP000269721"/>
    </source>
</evidence>